<feature type="region of interest" description="Disordered" evidence="1">
    <location>
        <begin position="270"/>
        <end position="307"/>
    </location>
</feature>
<evidence type="ECO:0000313" key="4">
    <source>
        <dbReference type="Proteomes" id="UP001153954"/>
    </source>
</evidence>
<sequence>MSLQSKIKRKKTINDSDLQKIVDNLSDLSDIDTESEDEVISGSSSYLKETENNSGTYDELEKRLEQLFGIPPIEDEYIELNEPTSSSTLLNTFEEKSISASHTKAPESLVPCTLATLEQFEQPSTPTQIDLPSSKLSTTPSGSEITSAVPPTISKPISVPVKSKSSSVKILSSINVSYKHTAVPSGSQSSVLTATSNSKITSISSILPLPNRLKLSSSTTTTLNIDQTQVYSIPNEGGSALMSSTSSLPISHPKSSDFSSTTTASNLILSQSPVYPSTSNDASTSSDCTQRTRPLISSNRSKNSPPRDWKIVQEHHTVPNFDKKIVPQSIYTHKTQPVNIFYNFFPESIIESIVVETNRYAAQKKSKNWKDVTFQEIKAYFGVLIMMGLNPLPDMELYWSSDRFYNNPEISDVFPITRFKKITENLHLRNNAEEPSRSSPNHDKLYKLRTLINTLNDVFQKQTSNSSRQSIDECMVKFKGRSCLKQYMPKKPVKRGFKIWARCDAVTGYLFQFEVYADKGDSTENEGLGYNVVWRLSQNVPLNTLLAFDNFFTGCNLMDNLFANDIYAVGTVRLNRIDLPDAITKNDRAHKLNKNEFAALTAGPISVIKWVDSRAVTILTTAHDPKDTMFVKRTQKDGTRKDTLIPTAIASYTLNMGGVDHFDHFRSSYPINRKSRKFWMRLFFFMLDASVINAYITYTTIHPTTFHLHRDFRLKLARALIDGYTAKTRTSVPFKNKKGGNFGVPDEIRLRNVGEHLPTKDISYKRCRFCSTKAKEKRTNMKCCKCDIALCAQECFKKFHVIEARHDI</sequence>
<name>A0AAU9USC9_EUPED</name>
<gene>
    <name evidence="3" type="ORF">EEDITHA_LOCUS15620</name>
</gene>
<dbReference type="EMBL" id="CAKOGL010000023">
    <property type="protein sequence ID" value="CAH2100800.1"/>
    <property type="molecule type" value="Genomic_DNA"/>
</dbReference>
<accession>A0AAU9USC9</accession>
<proteinExistence type="predicted"/>
<comment type="caution">
    <text evidence="3">The sequence shown here is derived from an EMBL/GenBank/DDBJ whole genome shotgun (WGS) entry which is preliminary data.</text>
</comment>
<protein>
    <recommendedName>
        <fullName evidence="2">PiggyBac transposable element-derived protein domain-containing protein</fullName>
    </recommendedName>
</protein>
<reference evidence="3" key="1">
    <citation type="submission" date="2022-03" db="EMBL/GenBank/DDBJ databases">
        <authorList>
            <person name="Tunstrom K."/>
        </authorList>
    </citation>
    <scope>NUCLEOTIDE SEQUENCE</scope>
</reference>
<evidence type="ECO:0000313" key="3">
    <source>
        <dbReference type="EMBL" id="CAH2100800.1"/>
    </source>
</evidence>
<feature type="domain" description="PiggyBac transposable element-derived protein" evidence="2">
    <location>
        <begin position="337"/>
        <end position="695"/>
    </location>
</feature>
<dbReference type="Pfam" id="PF13843">
    <property type="entry name" value="DDE_Tnp_1_7"/>
    <property type="match status" value="1"/>
</dbReference>
<organism evidence="3 4">
    <name type="scientific">Euphydryas editha</name>
    <name type="common">Edith's checkerspot</name>
    <dbReference type="NCBI Taxonomy" id="104508"/>
    <lineage>
        <taxon>Eukaryota</taxon>
        <taxon>Metazoa</taxon>
        <taxon>Ecdysozoa</taxon>
        <taxon>Arthropoda</taxon>
        <taxon>Hexapoda</taxon>
        <taxon>Insecta</taxon>
        <taxon>Pterygota</taxon>
        <taxon>Neoptera</taxon>
        <taxon>Endopterygota</taxon>
        <taxon>Lepidoptera</taxon>
        <taxon>Glossata</taxon>
        <taxon>Ditrysia</taxon>
        <taxon>Papilionoidea</taxon>
        <taxon>Nymphalidae</taxon>
        <taxon>Nymphalinae</taxon>
        <taxon>Euphydryas</taxon>
    </lineage>
</organism>
<feature type="compositionally biased region" description="Polar residues" evidence="1">
    <location>
        <begin position="41"/>
        <end position="54"/>
    </location>
</feature>
<keyword evidence="4" id="KW-1185">Reference proteome</keyword>
<dbReference type="AlphaFoldDB" id="A0AAU9USC9"/>
<evidence type="ECO:0000256" key="1">
    <source>
        <dbReference type="SAM" id="MobiDB-lite"/>
    </source>
</evidence>
<dbReference type="PANTHER" id="PTHR46599">
    <property type="entry name" value="PIGGYBAC TRANSPOSABLE ELEMENT-DERIVED PROTEIN 4"/>
    <property type="match status" value="1"/>
</dbReference>
<feature type="region of interest" description="Disordered" evidence="1">
    <location>
        <begin position="123"/>
        <end position="148"/>
    </location>
</feature>
<feature type="compositionally biased region" description="Polar residues" evidence="1">
    <location>
        <begin position="123"/>
        <end position="146"/>
    </location>
</feature>
<dbReference type="PANTHER" id="PTHR46599:SF3">
    <property type="entry name" value="PIGGYBAC TRANSPOSABLE ELEMENT-DERIVED PROTEIN 4"/>
    <property type="match status" value="1"/>
</dbReference>
<dbReference type="Proteomes" id="UP001153954">
    <property type="component" value="Unassembled WGS sequence"/>
</dbReference>
<feature type="region of interest" description="Disordered" evidence="1">
    <location>
        <begin position="32"/>
        <end position="54"/>
    </location>
</feature>
<feature type="compositionally biased region" description="Polar residues" evidence="1">
    <location>
        <begin position="270"/>
        <end position="304"/>
    </location>
</feature>
<evidence type="ECO:0000259" key="2">
    <source>
        <dbReference type="Pfam" id="PF13843"/>
    </source>
</evidence>
<dbReference type="InterPro" id="IPR029526">
    <property type="entry name" value="PGBD"/>
</dbReference>